<dbReference type="Proteomes" id="UP001501358">
    <property type="component" value="Unassembled WGS sequence"/>
</dbReference>
<evidence type="ECO:0000259" key="2">
    <source>
        <dbReference type="SMART" id="SM00331"/>
    </source>
</evidence>
<accession>A0ABN3LQC8</accession>
<evidence type="ECO:0000313" key="4">
    <source>
        <dbReference type="Proteomes" id="UP001501358"/>
    </source>
</evidence>
<name>A0ABN3LQC8_9ACTN</name>
<dbReference type="Gene3D" id="3.60.40.10">
    <property type="entry name" value="PPM-type phosphatase domain"/>
    <property type="match status" value="1"/>
</dbReference>
<dbReference type="PANTHER" id="PTHR43156">
    <property type="entry name" value="STAGE II SPORULATION PROTEIN E-RELATED"/>
    <property type="match status" value="1"/>
</dbReference>
<reference evidence="3 4" key="1">
    <citation type="journal article" date="2019" name="Int. J. Syst. Evol. Microbiol.">
        <title>The Global Catalogue of Microorganisms (GCM) 10K type strain sequencing project: providing services to taxonomists for standard genome sequencing and annotation.</title>
        <authorList>
            <consortium name="The Broad Institute Genomics Platform"/>
            <consortium name="The Broad Institute Genome Sequencing Center for Infectious Disease"/>
            <person name="Wu L."/>
            <person name="Ma J."/>
        </authorList>
    </citation>
    <scope>NUCLEOTIDE SEQUENCE [LARGE SCALE GENOMIC DNA]</scope>
    <source>
        <strain evidence="3 4">JCM 6307</strain>
    </source>
</reference>
<sequence length="194" mass="19480">MRFTLGDSVGKGLQAAAAAEEASALVRREAGRGLPPGEVLGRLNTALAGASPSMDPVFCSALHGVAEIGEGPGCRLTVRLANAGHLPALVVRSDGRLERLYPTGPLAGILPGAEFGTTGSVLEEGDLLLCYTDGLLDAQCEGGRLGEGPVVAAARAHAGRPPEELVGALARTLSAPGVMACDDVAVLALRPAAA</sequence>
<dbReference type="EMBL" id="BAAATA010000012">
    <property type="protein sequence ID" value="GAA2488217.1"/>
    <property type="molecule type" value="Genomic_DNA"/>
</dbReference>
<dbReference type="RefSeq" id="WP_344383310.1">
    <property type="nucleotide sequence ID" value="NZ_BAAATA010000012.1"/>
</dbReference>
<keyword evidence="1" id="KW-0378">Hydrolase</keyword>
<comment type="caution">
    <text evidence="3">The sequence shown here is derived from an EMBL/GenBank/DDBJ whole genome shotgun (WGS) entry which is preliminary data.</text>
</comment>
<dbReference type="InterPro" id="IPR052016">
    <property type="entry name" value="Bact_Sigma-Reg"/>
</dbReference>
<evidence type="ECO:0000256" key="1">
    <source>
        <dbReference type="ARBA" id="ARBA00022801"/>
    </source>
</evidence>
<dbReference type="InterPro" id="IPR036457">
    <property type="entry name" value="PPM-type-like_dom_sf"/>
</dbReference>
<protein>
    <recommendedName>
        <fullName evidence="2">PPM-type phosphatase domain-containing protein</fullName>
    </recommendedName>
</protein>
<proteinExistence type="predicted"/>
<evidence type="ECO:0000313" key="3">
    <source>
        <dbReference type="EMBL" id="GAA2488217.1"/>
    </source>
</evidence>
<dbReference type="SMART" id="SM00331">
    <property type="entry name" value="PP2C_SIG"/>
    <property type="match status" value="1"/>
</dbReference>
<dbReference type="InterPro" id="IPR001932">
    <property type="entry name" value="PPM-type_phosphatase-like_dom"/>
</dbReference>
<organism evidence="3 4">
    <name type="scientific">Streptomyces thermolineatus</name>
    <dbReference type="NCBI Taxonomy" id="44033"/>
    <lineage>
        <taxon>Bacteria</taxon>
        <taxon>Bacillati</taxon>
        <taxon>Actinomycetota</taxon>
        <taxon>Actinomycetes</taxon>
        <taxon>Kitasatosporales</taxon>
        <taxon>Streptomycetaceae</taxon>
        <taxon>Streptomyces</taxon>
    </lineage>
</organism>
<dbReference type="SUPFAM" id="SSF81606">
    <property type="entry name" value="PP2C-like"/>
    <property type="match status" value="1"/>
</dbReference>
<keyword evidence="4" id="KW-1185">Reference proteome</keyword>
<gene>
    <name evidence="3" type="ORF">GCM10010406_25430</name>
</gene>
<feature type="domain" description="PPM-type phosphatase" evidence="2">
    <location>
        <begin position="1"/>
        <end position="191"/>
    </location>
</feature>
<dbReference type="Pfam" id="PF07228">
    <property type="entry name" value="SpoIIE"/>
    <property type="match status" value="1"/>
</dbReference>
<dbReference type="PANTHER" id="PTHR43156:SF2">
    <property type="entry name" value="STAGE II SPORULATION PROTEIN E"/>
    <property type="match status" value="1"/>
</dbReference>